<comment type="caution">
    <text evidence="3">The sequence shown here is derived from an EMBL/GenBank/DDBJ whole genome shotgun (WGS) entry which is preliminary data.</text>
</comment>
<dbReference type="OrthoDB" id="28717at2"/>
<feature type="domain" description="SpaA-like prealbumin fold" evidence="2">
    <location>
        <begin position="946"/>
        <end position="1028"/>
    </location>
</feature>
<dbReference type="InterPro" id="IPR013783">
    <property type="entry name" value="Ig-like_fold"/>
</dbReference>
<dbReference type="EMBL" id="RIBS01000010">
    <property type="protein sequence ID" value="RNF82024.1"/>
    <property type="molecule type" value="Genomic_DNA"/>
</dbReference>
<reference evidence="3 4" key="1">
    <citation type="submission" date="2018-11" db="EMBL/GenBank/DDBJ databases">
        <title>Lysobacter cryohumiis sp. nov., isolated from soil in the Tianshan Mountains, Xinjiang, China.</title>
        <authorList>
            <person name="Luo Y."/>
            <person name="Sheng H."/>
        </authorList>
    </citation>
    <scope>NUCLEOTIDE SEQUENCE [LARGE SCALE GENOMIC DNA]</scope>
    <source>
        <strain evidence="3 4">ZS60</strain>
    </source>
</reference>
<name>A0A3M8SS34_9GAMM</name>
<dbReference type="InterPro" id="IPR045826">
    <property type="entry name" value="SpaA_PFL_dom_2"/>
</dbReference>
<dbReference type="SUPFAM" id="SSF81296">
    <property type="entry name" value="E set domains"/>
    <property type="match status" value="1"/>
</dbReference>
<dbReference type="SUPFAM" id="SSF50965">
    <property type="entry name" value="Galactose oxidase, central domain"/>
    <property type="match status" value="1"/>
</dbReference>
<feature type="domain" description="SpaA-like prealbumin fold" evidence="2">
    <location>
        <begin position="856"/>
        <end position="932"/>
    </location>
</feature>
<dbReference type="RefSeq" id="WP_123089023.1">
    <property type="nucleotide sequence ID" value="NZ_RIBS01000010.1"/>
</dbReference>
<sequence>MTEMKRHLPARRGFATGVPWVLAAMVTWAAVGLPGDTPNLTRAEPGADRNWAEAVAAASGDPIILAAIQTPANANRIMFGDAAAVAAFETARPPGALTALPATGDPLRGVYSPVIDWPLIGIHAVLTPDGRVLTYGTTITGTRTGYFVYDVWDPLLGVGIESHTVLPNATAVDIFCNAQLLLPDGNIEMWGGDVLNLSTGAASLDPNDDSALFRPLDNSLVRTGKMFRKRWYATSTTLPNGEVYIQGGDGGGDFPEVRTGTGSFRLLTGAPTTHLGALYPRNFLAPDGNVFGTRYEFMYRVDPNGVGTIASAGTFPGSNLGASSTAVMFRPGRILQVGGGYDLMSASPQARVIDIRPATPVVTSVAPPLHRRHWATSTMLPDGRVFLSGGSTADNNPINGVAYTSELYDPVANTWSAGATAQRMRLYHSAALLLPDASVLTLGGGANGPQLNLNAEIYYPGYLFNADGTPAARPAIASAPMTSDPGQTIAITTPDAAAIARVTLIKTGAVTHSFDMDQRFIELPFTVAGNELQASLPANAFETPPGFYMVFVVNGQGVPSEAAMLRVNTHVPARLTVSKIVVNDNGGGKVASNFAFSINGAPAVAFETDASNVLNVPAGTYTVTEPAVAGYTASLSGCGGIVLANGGSATCTITNNDVASALTATAGTSKPVYVRGETVTMTARVLNNGAPVSGARVSFDALKPNLINHVRLTAFTNSNGDASASFVSGTGPSSIGTYQLTALATSGSLTATAYASFVVQTSQAPQPATLTVRKVVVNNDGGSKLASDFTFSVNGAAPVAFESDGSNALSVPAGTYTVTEPAVAGYSASLSGCSGIVLAAGGSTTCTITNNDQPVQPATLTVRKVVVNNDGGSKLASDFTFSVNGAAPVAFESDGSNALSVPAGTYTVTEPAVAGYAASLSGCSGIVLAAGGFTTCTITNNDQPAQPATLTVRKVVVNNDGGSKLASDFTFSVNGAAPVAFESDGSNALSVPAGTYTVTEPAVAGYAASLSGCNSIVLAAGGSTTCTITNNDLSAALSATAGTSKPVYIRGETVTMTSRVLNNGVPVSGALVSFDALKPNLINHVRLSATTDGNGNASISFVSGVGPSSIGTYQLTVIATSGTLTATAFTTFVVQ</sequence>
<dbReference type="AlphaFoldDB" id="A0A3M8SS34"/>
<dbReference type="Gene3D" id="2.130.10.80">
    <property type="entry name" value="Galactose oxidase/kelch, beta-propeller"/>
    <property type="match status" value="1"/>
</dbReference>
<evidence type="ECO:0000313" key="4">
    <source>
        <dbReference type="Proteomes" id="UP000267049"/>
    </source>
</evidence>
<proteinExistence type="predicted"/>
<feature type="domain" description="Galactose oxidase-like Early set" evidence="1">
    <location>
        <begin position="473"/>
        <end position="567"/>
    </location>
</feature>
<gene>
    <name evidence="3" type="ORF">EER27_15355</name>
</gene>
<dbReference type="SUPFAM" id="SSF49373">
    <property type="entry name" value="Invasin/intimin cell-adhesion fragments"/>
    <property type="match status" value="2"/>
</dbReference>
<evidence type="ECO:0000259" key="1">
    <source>
        <dbReference type="Pfam" id="PF09118"/>
    </source>
</evidence>
<dbReference type="CDD" id="cd02851">
    <property type="entry name" value="E_set_GO_C"/>
    <property type="match status" value="1"/>
</dbReference>
<dbReference type="Pfam" id="PF19403">
    <property type="entry name" value="SpaA_2"/>
    <property type="match status" value="4"/>
</dbReference>
<dbReference type="PANTHER" id="PTHR32208">
    <property type="entry name" value="SECRETED PROTEIN-RELATED"/>
    <property type="match status" value="1"/>
</dbReference>
<dbReference type="InterPro" id="IPR014756">
    <property type="entry name" value="Ig_E-set"/>
</dbReference>
<dbReference type="PANTHER" id="PTHR32208:SF21">
    <property type="entry name" value="LOW QUALITY PROTEIN: ALDEHYDE OXIDASE GLOX-LIKE"/>
    <property type="match status" value="1"/>
</dbReference>
<protein>
    <submittedName>
        <fullName evidence="3">DUF1929 domain-containing protein</fullName>
    </submittedName>
</protein>
<accession>A0A3M8SS34</accession>
<dbReference type="InterPro" id="IPR008964">
    <property type="entry name" value="Invasin/intimin_cell_adhesion"/>
</dbReference>
<dbReference type="Pfam" id="PF09118">
    <property type="entry name" value="GO-like_E_set"/>
    <property type="match status" value="1"/>
</dbReference>
<keyword evidence="4" id="KW-1185">Reference proteome</keyword>
<dbReference type="Proteomes" id="UP000267049">
    <property type="component" value="Unassembled WGS sequence"/>
</dbReference>
<dbReference type="Gene3D" id="2.60.40.10">
    <property type="entry name" value="Immunoglobulins"/>
    <property type="match status" value="3"/>
</dbReference>
<dbReference type="InterPro" id="IPR015202">
    <property type="entry name" value="GO-like_E_set"/>
</dbReference>
<evidence type="ECO:0000259" key="2">
    <source>
        <dbReference type="Pfam" id="PF19403"/>
    </source>
</evidence>
<feature type="domain" description="SpaA-like prealbumin fold" evidence="2">
    <location>
        <begin position="572"/>
        <end position="653"/>
    </location>
</feature>
<evidence type="ECO:0000313" key="3">
    <source>
        <dbReference type="EMBL" id="RNF82024.1"/>
    </source>
</evidence>
<dbReference type="InterPro" id="IPR011043">
    <property type="entry name" value="Gal_Oxase/kelch_b-propeller"/>
</dbReference>
<feature type="domain" description="SpaA-like prealbumin fold" evidence="2">
    <location>
        <begin position="766"/>
        <end position="847"/>
    </location>
</feature>
<dbReference type="InterPro" id="IPR037293">
    <property type="entry name" value="Gal_Oxidase_central_sf"/>
</dbReference>
<organism evidence="3 4">
    <name type="scientific">Montanilutibacter psychrotolerans</name>
    <dbReference type="NCBI Taxonomy" id="1327343"/>
    <lineage>
        <taxon>Bacteria</taxon>
        <taxon>Pseudomonadati</taxon>
        <taxon>Pseudomonadota</taxon>
        <taxon>Gammaproteobacteria</taxon>
        <taxon>Lysobacterales</taxon>
        <taxon>Lysobacteraceae</taxon>
        <taxon>Montanilutibacter</taxon>
    </lineage>
</organism>